<dbReference type="RefSeq" id="WP_202920180.1">
    <property type="nucleotide sequence ID" value="NZ_CP036273.1"/>
</dbReference>
<comment type="similarity">
    <text evidence="1">Belongs to the SMP-30/CGR1 family.</text>
</comment>
<accession>A0A517XVG6</accession>
<proteinExistence type="inferred from homology"/>
<dbReference type="Gene3D" id="2.120.10.30">
    <property type="entry name" value="TolB, C-terminal domain"/>
    <property type="match status" value="1"/>
</dbReference>
<dbReference type="Pfam" id="PF08450">
    <property type="entry name" value="SGL"/>
    <property type="match status" value="1"/>
</dbReference>
<evidence type="ECO:0000256" key="1">
    <source>
        <dbReference type="ARBA" id="ARBA00008853"/>
    </source>
</evidence>
<dbReference type="GO" id="GO:0004341">
    <property type="term" value="F:gluconolactonase activity"/>
    <property type="evidence" value="ECO:0007669"/>
    <property type="project" value="TreeGrafter"/>
</dbReference>
<dbReference type="EMBL" id="CP036273">
    <property type="protein sequence ID" value="QDU21479.1"/>
    <property type="molecule type" value="Genomic_DNA"/>
</dbReference>
<dbReference type="GO" id="GO:0005509">
    <property type="term" value="F:calcium ion binding"/>
    <property type="evidence" value="ECO:0007669"/>
    <property type="project" value="TreeGrafter"/>
</dbReference>
<dbReference type="GO" id="GO:0050021">
    <property type="term" value="F:L-arabinonolactonase activity"/>
    <property type="evidence" value="ECO:0007669"/>
    <property type="project" value="UniProtKB-EC"/>
</dbReference>
<dbReference type="SUPFAM" id="SSF63829">
    <property type="entry name" value="Calcium-dependent phosphotriesterase"/>
    <property type="match status" value="1"/>
</dbReference>
<dbReference type="KEGG" id="uli:ETAA1_34460"/>
<organism evidence="3 4">
    <name type="scientific">Urbifossiella limnaea</name>
    <dbReference type="NCBI Taxonomy" id="2528023"/>
    <lineage>
        <taxon>Bacteria</taxon>
        <taxon>Pseudomonadati</taxon>
        <taxon>Planctomycetota</taxon>
        <taxon>Planctomycetia</taxon>
        <taxon>Gemmatales</taxon>
        <taxon>Gemmataceae</taxon>
        <taxon>Urbifossiella</taxon>
    </lineage>
</organism>
<dbReference type="PANTHER" id="PTHR10907">
    <property type="entry name" value="REGUCALCIN"/>
    <property type="match status" value="1"/>
</dbReference>
<dbReference type="PANTHER" id="PTHR10907:SF47">
    <property type="entry name" value="REGUCALCIN"/>
    <property type="match status" value="1"/>
</dbReference>
<keyword evidence="3" id="KW-0378">Hydrolase</keyword>
<evidence type="ECO:0000259" key="2">
    <source>
        <dbReference type="Pfam" id="PF08450"/>
    </source>
</evidence>
<gene>
    <name evidence="3" type="primary">araB</name>
    <name evidence="3" type="ORF">ETAA1_34460</name>
</gene>
<sequence>MPTPSTTATVLFTPDEDEEGFLPEGPRPIVLDGREALLWVNIQTAPDATQGALHVRYWDTGGTESWALPGRPGFALPTDRPGVVLVGLDHQVGTFDLDSYEWTPLGAVPDPHPRTLINDAEPTPDGRAVVFGTKDTRFADPLAGLYLLTLGDNRVSRLRGGQTCSNGKVITAGDGGLTLFDIDTPTRTVVRYRLDAAARELVEAGVALDLRGEPGFPDGMVDAGTETVIVAFYNPEPVAAGRAVRYDLRTGAAVEEWTTPGSPRVTCPCLVRHGDGVRLVLTTATEGMPAEQRAACPAAGSLFVAETRLAVAPASPAVRLA</sequence>
<dbReference type="InterPro" id="IPR013658">
    <property type="entry name" value="SGL"/>
</dbReference>
<dbReference type="Proteomes" id="UP000319576">
    <property type="component" value="Chromosome"/>
</dbReference>
<dbReference type="AlphaFoldDB" id="A0A517XVG6"/>
<dbReference type="EC" id="3.1.1.15" evidence="3"/>
<dbReference type="GO" id="GO:0019853">
    <property type="term" value="P:L-ascorbic acid biosynthetic process"/>
    <property type="evidence" value="ECO:0007669"/>
    <property type="project" value="TreeGrafter"/>
</dbReference>
<dbReference type="InterPro" id="IPR011042">
    <property type="entry name" value="6-blade_b-propeller_TolB-like"/>
</dbReference>
<evidence type="ECO:0000313" key="4">
    <source>
        <dbReference type="Proteomes" id="UP000319576"/>
    </source>
</evidence>
<feature type="domain" description="SMP-30/Gluconolactonase/LRE-like region" evidence="2">
    <location>
        <begin position="23"/>
        <end position="284"/>
    </location>
</feature>
<keyword evidence="4" id="KW-1185">Reference proteome</keyword>
<name>A0A517XVG6_9BACT</name>
<reference evidence="3 4" key="1">
    <citation type="submission" date="2019-02" db="EMBL/GenBank/DDBJ databases">
        <title>Deep-cultivation of Planctomycetes and their phenomic and genomic characterization uncovers novel biology.</title>
        <authorList>
            <person name="Wiegand S."/>
            <person name="Jogler M."/>
            <person name="Boedeker C."/>
            <person name="Pinto D."/>
            <person name="Vollmers J."/>
            <person name="Rivas-Marin E."/>
            <person name="Kohn T."/>
            <person name="Peeters S.H."/>
            <person name="Heuer A."/>
            <person name="Rast P."/>
            <person name="Oberbeckmann S."/>
            <person name="Bunk B."/>
            <person name="Jeske O."/>
            <person name="Meyerdierks A."/>
            <person name="Storesund J.E."/>
            <person name="Kallscheuer N."/>
            <person name="Luecker S."/>
            <person name="Lage O.M."/>
            <person name="Pohl T."/>
            <person name="Merkel B.J."/>
            <person name="Hornburger P."/>
            <person name="Mueller R.-W."/>
            <person name="Bruemmer F."/>
            <person name="Labrenz M."/>
            <person name="Spormann A.M."/>
            <person name="Op den Camp H."/>
            <person name="Overmann J."/>
            <person name="Amann R."/>
            <person name="Jetten M.S.M."/>
            <person name="Mascher T."/>
            <person name="Medema M.H."/>
            <person name="Devos D.P."/>
            <person name="Kaster A.-K."/>
            <person name="Ovreas L."/>
            <person name="Rohde M."/>
            <person name="Galperin M.Y."/>
            <person name="Jogler C."/>
        </authorList>
    </citation>
    <scope>NUCLEOTIDE SEQUENCE [LARGE SCALE GENOMIC DNA]</scope>
    <source>
        <strain evidence="3 4">ETA_A1</strain>
    </source>
</reference>
<evidence type="ECO:0000313" key="3">
    <source>
        <dbReference type="EMBL" id="QDU21479.1"/>
    </source>
</evidence>
<protein>
    <submittedName>
        <fullName evidence="3">L-arabinolactonase</fullName>
        <ecNumber evidence="3">3.1.1.15</ecNumber>
    </submittedName>
</protein>